<dbReference type="Pfam" id="PF10124">
    <property type="entry name" value="Mu-like_gpT"/>
    <property type="match status" value="1"/>
</dbReference>
<evidence type="ECO:0000313" key="2">
    <source>
        <dbReference type="EMBL" id="OXI48160.1"/>
    </source>
</evidence>
<dbReference type="EMBL" id="NKFA01000003">
    <property type="protein sequence ID" value="OXI48160.1"/>
    <property type="molecule type" value="Genomic_DNA"/>
</dbReference>
<dbReference type="Proteomes" id="UP000214600">
    <property type="component" value="Unassembled WGS sequence"/>
</dbReference>
<proteinExistence type="predicted"/>
<name>A0A228J0M5_9BURK</name>
<sequence>MIINEQNLSRLYTGLKTAYQQGFDGVTPVWPGLATKVPSQTREEHYEWLGQFPRLREWVGDRVIQNLKAYGYTIKNRKFESTIQVKRDNIEDDSYGLFGAVLKDMGGAAAVHPDELIFELIARGFVEKCYDGMPFFSEHHPMGMNGESTVSNCQIAAEGAEKAPWYLLDTSRGLKPFIFQERRPYALTSVTNLSDRDVFMRDEYKYGIDARLNMGFGFWQQAFGSNLELNSDNFDAAYAEMTSLESDEGRPLGIKPAILLCGMSNRKAAFNVVQADRLANNVPNPNYNLVQVVVTQYLP</sequence>
<dbReference type="RefSeq" id="WP_089450026.1">
    <property type="nucleotide sequence ID" value="NZ_NKFA01000003.1"/>
</dbReference>
<protein>
    <recommendedName>
        <fullName evidence="1">Bacteriophage Mu GpT domain-containing protein</fullName>
    </recommendedName>
</protein>
<reference evidence="3" key="1">
    <citation type="submission" date="2017-06" db="EMBL/GenBank/DDBJ databases">
        <authorList>
            <person name="LiPuma J."/>
            <person name="Spilker T."/>
        </authorList>
    </citation>
    <scope>NUCLEOTIDE SEQUENCE [LARGE SCALE GENOMIC DNA]</scope>
    <source>
        <strain evidence="3">AU17325</strain>
    </source>
</reference>
<gene>
    <name evidence="2" type="ORF">CFB84_04195</name>
</gene>
<comment type="caution">
    <text evidence="2">The sequence shown here is derived from an EMBL/GenBank/DDBJ whole genome shotgun (WGS) entry which is preliminary data.</text>
</comment>
<organism evidence="2 3">
    <name type="scientific">Burkholderia aenigmatica</name>
    <dbReference type="NCBI Taxonomy" id="2015348"/>
    <lineage>
        <taxon>Bacteria</taxon>
        <taxon>Pseudomonadati</taxon>
        <taxon>Pseudomonadota</taxon>
        <taxon>Betaproteobacteria</taxon>
        <taxon>Burkholderiales</taxon>
        <taxon>Burkholderiaceae</taxon>
        <taxon>Burkholderia</taxon>
        <taxon>Burkholderia cepacia complex</taxon>
    </lineage>
</organism>
<feature type="domain" description="Bacteriophage Mu GpT" evidence="1">
    <location>
        <begin position="9"/>
        <end position="298"/>
    </location>
</feature>
<dbReference type="AlphaFoldDB" id="A0A228J0M5"/>
<dbReference type="OrthoDB" id="9804833at2"/>
<accession>A0A228J0M5</accession>
<evidence type="ECO:0000313" key="3">
    <source>
        <dbReference type="Proteomes" id="UP000214600"/>
    </source>
</evidence>
<evidence type="ECO:0000259" key="1">
    <source>
        <dbReference type="Pfam" id="PF10124"/>
    </source>
</evidence>
<reference evidence="2 3" key="2">
    <citation type="submission" date="2017-08" db="EMBL/GenBank/DDBJ databases">
        <title>WGS of novel Burkholderia cepaca complex species.</title>
        <authorList>
            <person name="Lipuma J."/>
            <person name="Spilker T."/>
        </authorList>
    </citation>
    <scope>NUCLEOTIDE SEQUENCE [LARGE SCALE GENOMIC DNA]</scope>
    <source>
        <strain evidence="2 3">AU17325</strain>
    </source>
</reference>
<dbReference type="InterPro" id="IPR018774">
    <property type="entry name" value="Phage_Mu_GpT"/>
</dbReference>